<feature type="region of interest" description="Disordered" evidence="3">
    <location>
        <begin position="194"/>
        <end position="226"/>
    </location>
</feature>
<feature type="compositionally biased region" description="Polar residues" evidence="3">
    <location>
        <begin position="892"/>
        <end position="909"/>
    </location>
</feature>
<feature type="compositionally biased region" description="Polar residues" evidence="3">
    <location>
        <begin position="1092"/>
        <end position="1105"/>
    </location>
</feature>
<comment type="caution">
    <text evidence="4">The sequence shown here is derived from an EMBL/GenBank/DDBJ whole genome shotgun (WGS) entry which is preliminary data.</text>
</comment>
<feature type="region of interest" description="Disordered" evidence="3">
    <location>
        <begin position="1"/>
        <end position="158"/>
    </location>
</feature>
<dbReference type="HOGENOM" id="CLU_001004_0_0_1"/>
<evidence type="ECO:0008006" key="6">
    <source>
        <dbReference type="Google" id="ProtNLM"/>
    </source>
</evidence>
<evidence type="ECO:0000256" key="2">
    <source>
        <dbReference type="SAM" id="Coils"/>
    </source>
</evidence>
<dbReference type="OrthoDB" id="1293114at2759"/>
<feature type="compositionally biased region" description="Low complexity" evidence="3">
    <location>
        <begin position="538"/>
        <end position="553"/>
    </location>
</feature>
<feature type="region of interest" description="Disordered" evidence="3">
    <location>
        <begin position="1270"/>
        <end position="1358"/>
    </location>
</feature>
<feature type="compositionally biased region" description="Low complexity" evidence="3">
    <location>
        <begin position="1274"/>
        <end position="1285"/>
    </location>
</feature>
<feature type="compositionally biased region" description="Polar residues" evidence="3">
    <location>
        <begin position="43"/>
        <end position="54"/>
    </location>
</feature>
<feature type="coiled-coil region" evidence="2">
    <location>
        <begin position="1528"/>
        <end position="1566"/>
    </location>
</feature>
<reference evidence="5" key="1">
    <citation type="journal article" date="2014" name="Genome Announc.">
        <title>Genome sequence and annotation of Acremonium chrysogenum, producer of the beta-lactam antibiotic cephalosporin C.</title>
        <authorList>
            <person name="Terfehr D."/>
            <person name="Dahlmann T.A."/>
            <person name="Specht T."/>
            <person name="Zadra I."/>
            <person name="Kuernsteiner H."/>
            <person name="Kueck U."/>
        </authorList>
    </citation>
    <scope>NUCLEOTIDE SEQUENCE [LARGE SCALE GENOMIC DNA]</scope>
    <source>
        <strain evidence="5">ATCC 11550 / CBS 779.69 / DSM 880 / IAM 14645 / JCM 23072 / IMI 49137</strain>
    </source>
</reference>
<feature type="compositionally biased region" description="Basic and acidic residues" evidence="3">
    <location>
        <begin position="2266"/>
        <end position="2284"/>
    </location>
</feature>
<feature type="compositionally biased region" description="Basic and acidic residues" evidence="3">
    <location>
        <begin position="1131"/>
        <end position="1144"/>
    </location>
</feature>
<evidence type="ECO:0000256" key="3">
    <source>
        <dbReference type="SAM" id="MobiDB-lite"/>
    </source>
</evidence>
<feature type="compositionally biased region" description="Acidic residues" evidence="3">
    <location>
        <begin position="2306"/>
        <end position="2316"/>
    </location>
</feature>
<feature type="region of interest" description="Disordered" evidence="3">
    <location>
        <begin position="444"/>
        <end position="720"/>
    </location>
</feature>
<feature type="compositionally biased region" description="Polar residues" evidence="3">
    <location>
        <begin position="2190"/>
        <end position="2199"/>
    </location>
</feature>
<keyword evidence="5" id="KW-1185">Reference proteome</keyword>
<dbReference type="STRING" id="857340.A0A086TCI6"/>
<feature type="compositionally biased region" description="Basic and acidic residues" evidence="3">
    <location>
        <begin position="654"/>
        <end position="671"/>
    </location>
</feature>
<gene>
    <name evidence="4" type="ORF">ACRE_021770</name>
</gene>
<feature type="compositionally biased region" description="Polar residues" evidence="3">
    <location>
        <begin position="554"/>
        <end position="572"/>
    </location>
</feature>
<feature type="region of interest" description="Disordered" evidence="3">
    <location>
        <begin position="2181"/>
        <end position="2316"/>
    </location>
</feature>
<name>A0A086TCI6_HAPC1</name>
<organism evidence="4 5">
    <name type="scientific">Hapsidospora chrysogenum (strain ATCC 11550 / CBS 779.69 / DSM 880 / IAM 14645 / JCM 23072 / IMI 49137)</name>
    <name type="common">Acremonium chrysogenum</name>
    <dbReference type="NCBI Taxonomy" id="857340"/>
    <lineage>
        <taxon>Eukaryota</taxon>
        <taxon>Fungi</taxon>
        <taxon>Dikarya</taxon>
        <taxon>Ascomycota</taxon>
        <taxon>Pezizomycotina</taxon>
        <taxon>Sordariomycetes</taxon>
        <taxon>Hypocreomycetidae</taxon>
        <taxon>Hypocreales</taxon>
        <taxon>Bionectriaceae</taxon>
        <taxon>Hapsidospora</taxon>
    </lineage>
</organism>
<feature type="compositionally biased region" description="Acidic residues" evidence="3">
    <location>
        <begin position="1056"/>
        <end position="1069"/>
    </location>
</feature>
<feature type="compositionally biased region" description="Polar residues" evidence="3">
    <location>
        <begin position="528"/>
        <end position="537"/>
    </location>
</feature>
<dbReference type="GO" id="GO:0005856">
    <property type="term" value="C:cytoskeleton"/>
    <property type="evidence" value="ECO:0007669"/>
    <property type="project" value="TreeGrafter"/>
</dbReference>
<feature type="coiled-coil region" evidence="2">
    <location>
        <begin position="2116"/>
        <end position="2143"/>
    </location>
</feature>
<evidence type="ECO:0000313" key="4">
    <source>
        <dbReference type="EMBL" id="KFH47068.1"/>
    </source>
</evidence>
<sequence length="2316" mass="254816">MYSPGCLTLEKTSPPGSSDSNPPGALARDGAGNSRLTEPRSPGSPTLSDTSTADGQDDIESSPGLPPLPAPRLPSRAQELLRTPPLAADEETQFGTASWGSPYPRTDRNLRPQSLSSDASDESPIHTLAIDTPFLRPPPELLRSEGEAEGENDPQSAISAAAAVLANRVRRQTLGLTEDWIRTHTTGVVENAEPRHWFSDGSGSEHSSLSGSEFGWLDERDPQTPKATRAITRAARRIARRPRGGSSIETLKPSPRTREIAKMAAPTTEPPTRDWADTEPEVSPIEKPAAPRPSTPAKEGANANGAPRLPVTPIRRVDKPLPKEPVATPRIKKKVPWKGKNIMVLLPRDEERGLPGKAPKPLRQDEIEKMFTSWKELGYGVDGFDLLVEGYQPPGTDDSQSREAWPASEDLIEERSQKEYKVTLPDLNAWRDYVNELQEAKLRALGVSLPDEEPPAPPSPPTTNPSRQASAQFPPNPFSPPLPTSSASSNQQAAMGYPFQQFQPPTAQSPGIPSGASPVPFANGKFNPRQSISFTGSPFQFPQQGQYPGMQPMNGTDSPSFANINGMMSPQSPFGIEGIQPTGSPAFNMHQRHQSLQYPILPHQQLQQQQSMRASPRLHDVREDDEEGGKTPSRRKSEPTGQNDDNLQAEIEEAEYHLEEQFRNQLEHEDYNPQGQANGAAHGRQASDQQVPMSEHFANEPGKPMVLHHPRPHSRGHSLTQNVFQDGNQVQEGADQNSLKTFAPLNGIPETQKADETYEVETNPSDLGTPNPNFDFSASFGQHQKTASTASNPWDDDSNQRRTSHGSKPSFSKLNVQAPEFKFNPQSTFTPGQFSFGGTTFQPAIFQASPDVATDQPSEEPSVEKTEEKDIAPDAPSGPSVPTFTGEPKTFGFSSFNPGQSEFSFSSSGPKFRPDAPSFTPFQAITSPPPAGSKHMPRESIFGNIRIDTSDIIKPAKKSKAIPIVRPSSRTPEPPKIVVPADDEAKEDADGRPVDESRVKRAKSQAPDGDDVPLFAEQPKEATPAIEEEPTQPTEEHEVAAAEPAKVIEEPTQPVEDPEPAAEEPSAEGDGEHALPADTSMSSVGTADQVDTKATTVAPSETSPAEDNVNRWTPFEFESKFDATNFSEARPVGDEIFKETEHKPSLSANAQPFVPSGLAISNQAPAAVEPPKERSTSPTPKPQPASKDLGSGASRFATPSPKPKGLAASRFASEPSPPVGEPQNDSFIDTRDADVVLPSVEGAEGEQTLAEIDAIMEEFQKDPSLGVNRSAEGAAKAAPLADVAASPTYQLEPPAHTSIRNVSPREYNQLPELTVPELEKPLVESTQGSQPASPLAHSEDEVEEPRSPIASDWEGVFSADEHEKLDNRAQFFDSRVNEVVGNLLASRLEPLEQTLFSIQDALAQKSRRPVSSRRDMRSVSAERQQSDADDEDEEPTHRSSSPRRDRRMELIRAAVMEGIAAHHRAQPTVAPVVVDSEGNESESGLAKAIAEIKEQLLANAKPDFGGDELKNLIENAVQSKMPAPPQPDVDLLNKMEALQSKVDDLEERLQAEHSNLEKEIDARRTAQDMSADLHRQLQAAETRVEVEIINRSVFDQRVTDLEERLRHQENLTEEEVKNRRNAEDRLGEVQRLLRISSEEEVRLRGTLEEKDQRIRTMEQANGKTSMKMALLEASQTNSTQSQTELTNKLNAVEADLRAVRQDNNHWRAEAERADETARRNAGELAHTLEENKHLQKSLNTLTTQLEENERLRESWRAKYISLQDDMSKAAREIAEENARRIKKDQAMFARQEVLDARLQAEAKTRERLEVEMERLQMNERSGMRAVKECERLEGLLAELRTENHRLEQRVLAAERDYEEARESGASEVKRTRMSMQTELDQANHQVNVIREELEEQNNKLRAEFDSFKLEEDTVKARYEMLLEEAETTKASEIEELKQKHQNELEDIQARYDQQRSVAIDESQRTEQNLLERLSFSASKIEHLQDRILHLEEKLEISREAAAAAAAAAKSAGVESRSMSVTSPAAQPVAPAARADVPEKISPQALRESIMVLQEQLQAREQRIEELEQTNAKLDPEAPSKIAKRDDEISWLRELLAVRHGDLQDIITALSSDSFDQNRVKDAAIRLKANLQMEEQERERAMNGGSAIKLPNIAQSIQSATPKVAQTIGAAWGSWRKGSTGSFGSIGGRLNSPTARNATPSKPGPALQNSNLGGLMTPPASGIRQSPLMDSKPQPTAFGNTGRRFTSQGSTSGSGQGRRTSNTSVTRRGEKMPAEEPASPRRDMNEEPMTPPMMRGAVYDSDAQPGDFDDDGFFEDE</sequence>
<feature type="compositionally biased region" description="Basic residues" evidence="3">
    <location>
        <begin position="706"/>
        <end position="716"/>
    </location>
</feature>
<dbReference type="PANTHER" id="PTHR32083:SF0">
    <property type="entry name" value="CILIA AND FLAGELLA-ASSOCIATED PROTEIN 58"/>
    <property type="match status" value="1"/>
</dbReference>
<feature type="compositionally biased region" description="Basic and acidic residues" evidence="3">
    <location>
        <begin position="988"/>
        <end position="999"/>
    </location>
</feature>
<feature type="region of interest" description="Disordered" evidence="3">
    <location>
        <begin position="389"/>
        <end position="409"/>
    </location>
</feature>
<feature type="compositionally biased region" description="Pro residues" evidence="3">
    <location>
        <begin position="474"/>
        <end position="483"/>
    </location>
</feature>
<keyword evidence="1 2" id="KW-0175">Coiled coil</keyword>
<evidence type="ECO:0000313" key="5">
    <source>
        <dbReference type="Proteomes" id="UP000029964"/>
    </source>
</evidence>
<dbReference type="EMBL" id="JPKY01000013">
    <property type="protein sequence ID" value="KFH47068.1"/>
    <property type="molecule type" value="Genomic_DNA"/>
</dbReference>
<feature type="compositionally biased region" description="Low complexity" evidence="3">
    <location>
        <begin position="199"/>
        <end position="215"/>
    </location>
</feature>
<feature type="compositionally biased region" description="Low complexity" evidence="3">
    <location>
        <begin position="13"/>
        <end position="24"/>
    </location>
</feature>
<accession>A0A086TCI6</accession>
<dbReference type="PANTHER" id="PTHR32083">
    <property type="entry name" value="CILIA AND FLAGELLA-ASSOCIATED PROTEIN 58-RELATED"/>
    <property type="match status" value="1"/>
</dbReference>
<feature type="compositionally biased region" description="Low complexity" evidence="3">
    <location>
        <begin position="2240"/>
        <end position="2263"/>
    </location>
</feature>
<feature type="compositionally biased region" description="Polar residues" evidence="3">
    <location>
        <begin position="500"/>
        <end position="511"/>
    </location>
</feature>
<feature type="region of interest" description="Disordered" evidence="3">
    <location>
        <begin position="237"/>
        <end position="256"/>
    </location>
</feature>
<protein>
    <recommendedName>
        <fullName evidence="6">Myosin class II heavy chain</fullName>
    </recommendedName>
</protein>
<dbReference type="Proteomes" id="UP000029964">
    <property type="component" value="Unassembled WGS sequence"/>
</dbReference>
<feature type="region of interest" description="Disordered" evidence="3">
    <location>
        <begin position="952"/>
        <end position="1249"/>
    </location>
</feature>
<evidence type="ECO:0000256" key="1">
    <source>
        <dbReference type="ARBA" id="ARBA00023054"/>
    </source>
</evidence>
<feature type="compositionally biased region" description="Polar residues" evidence="3">
    <location>
        <begin position="806"/>
        <end position="815"/>
    </location>
</feature>
<feature type="region of interest" description="Disordered" evidence="3">
    <location>
        <begin position="263"/>
        <end position="333"/>
    </location>
</feature>
<proteinExistence type="predicted"/>
<feature type="coiled-coil region" evidence="2">
    <location>
        <begin position="1682"/>
        <end position="2000"/>
    </location>
</feature>
<feature type="compositionally biased region" description="Basic and acidic residues" evidence="3">
    <location>
        <begin position="862"/>
        <end position="872"/>
    </location>
</feature>
<feature type="compositionally biased region" description="Polar residues" evidence="3">
    <location>
        <begin position="760"/>
        <end position="792"/>
    </location>
</feature>
<feature type="region of interest" description="Disordered" evidence="3">
    <location>
        <begin position="1401"/>
        <end position="1449"/>
    </location>
</feature>
<feature type="compositionally biased region" description="Polar residues" evidence="3">
    <location>
        <begin position="824"/>
        <end position="842"/>
    </location>
</feature>
<feature type="region of interest" description="Disordered" evidence="3">
    <location>
        <begin position="740"/>
        <end position="939"/>
    </location>
</feature>